<sequence length="258" mass="29327">KEEDMTPMELLQMGKALWEESTSENMVKAIDYLNKCVQLNPDISTAYAILSEVYLEDIRGEYNKIPDAMKKAKESINRAMDLNPSNAIAIIEQIWISWYEKDVVSVKLQVESALKANPYEPLVLASAGAFNAMTGADYQSGIKQLDQALKYNDTPQGWYYLGYVTYYISINNFESALEFSLKMSANTHFDLPIVSALFWLNGDKVSAVKYYRELADKYPDFDVKNFEYSMDAFTFEKAVRNTLSKAYSEVESAAKPSE</sequence>
<protein>
    <recommendedName>
        <fullName evidence="2">Tetratricopeptide repeat-like domain-containing protein</fullName>
    </recommendedName>
</protein>
<dbReference type="EMBL" id="UINC01138811">
    <property type="protein sequence ID" value="SVD24987.1"/>
    <property type="molecule type" value="Genomic_DNA"/>
</dbReference>
<evidence type="ECO:0000313" key="1">
    <source>
        <dbReference type="EMBL" id="SVD24987.1"/>
    </source>
</evidence>
<dbReference type="SUPFAM" id="SSF48452">
    <property type="entry name" value="TPR-like"/>
    <property type="match status" value="1"/>
</dbReference>
<proteinExistence type="predicted"/>
<dbReference type="Gene3D" id="1.25.40.10">
    <property type="entry name" value="Tetratricopeptide repeat domain"/>
    <property type="match status" value="1"/>
</dbReference>
<evidence type="ECO:0008006" key="2">
    <source>
        <dbReference type="Google" id="ProtNLM"/>
    </source>
</evidence>
<dbReference type="InterPro" id="IPR011990">
    <property type="entry name" value="TPR-like_helical_dom_sf"/>
</dbReference>
<gene>
    <name evidence="1" type="ORF">METZ01_LOCUS377841</name>
</gene>
<reference evidence="1" key="1">
    <citation type="submission" date="2018-05" db="EMBL/GenBank/DDBJ databases">
        <authorList>
            <person name="Lanie J.A."/>
            <person name="Ng W.-L."/>
            <person name="Kazmierczak K.M."/>
            <person name="Andrzejewski T.M."/>
            <person name="Davidsen T.M."/>
            <person name="Wayne K.J."/>
            <person name="Tettelin H."/>
            <person name="Glass J.I."/>
            <person name="Rusch D."/>
            <person name="Podicherti R."/>
            <person name="Tsui H.-C.T."/>
            <person name="Winkler M.E."/>
        </authorList>
    </citation>
    <scope>NUCLEOTIDE SEQUENCE</scope>
</reference>
<dbReference type="AlphaFoldDB" id="A0A382TTN7"/>
<accession>A0A382TTN7</accession>
<organism evidence="1">
    <name type="scientific">marine metagenome</name>
    <dbReference type="NCBI Taxonomy" id="408172"/>
    <lineage>
        <taxon>unclassified sequences</taxon>
        <taxon>metagenomes</taxon>
        <taxon>ecological metagenomes</taxon>
    </lineage>
</organism>
<name>A0A382TTN7_9ZZZZ</name>
<feature type="non-terminal residue" evidence="1">
    <location>
        <position position="1"/>
    </location>
</feature>